<feature type="domain" description="Glucosamine/galactosamine-6-phosphate isomerase" evidence="8">
    <location>
        <begin position="23"/>
        <end position="236"/>
    </location>
</feature>
<evidence type="ECO:0000256" key="3">
    <source>
        <dbReference type="ARBA" id="ARBA00004961"/>
    </source>
</evidence>
<evidence type="ECO:0000256" key="4">
    <source>
        <dbReference type="ARBA" id="ARBA00010662"/>
    </source>
</evidence>
<dbReference type="InterPro" id="IPR037171">
    <property type="entry name" value="NagB/RpiA_transferase-like"/>
</dbReference>
<dbReference type="PANTHER" id="PTHR11054:SF0">
    <property type="entry name" value="6-PHOSPHOGLUCONOLACTONASE"/>
    <property type="match status" value="1"/>
</dbReference>
<dbReference type="PANTHER" id="PTHR11054">
    <property type="entry name" value="6-PHOSPHOGLUCONOLACTONASE"/>
    <property type="match status" value="1"/>
</dbReference>
<dbReference type="GO" id="GO:0017057">
    <property type="term" value="F:6-phosphogluconolactonase activity"/>
    <property type="evidence" value="ECO:0007669"/>
    <property type="project" value="UniProtKB-EC"/>
</dbReference>
<protein>
    <recommendedName>
        <fullName evidence="6 7">6-phosphogluconolactonase</fullName>
        <shortName evidence="7">6PGL</shortName>
        <ecNumber evidence="5 7">3.1.1.31</ecNumber>
    </recommendedName>
</protein>
<evidence type="ECO:0000313" key="10">
    <source>
        <dbReference type="Proteomes" id="UP001589896"/>
    </source>
</evidence>
<evidence type="ECO:0000256" key="2">
    <source>
        <dbReference type="ARBA" id="ARBA00002681"/>
    </source>
</evidence>
<evidence type="ECO:0000256" key="5">
    <source>
        <dbReference type="ARBA" id="ARBA00013198"/>
    </source>
</evidence>
<dbReference type="EC" id="3.1.1.31" evidence="5 7"/>
<dbReference type="Proteomes" id="UP001589896">
    <property type="component" value="Unassembled WGS sequence"/>
</dbReference>
<keyword evidence="10" id="KW-1185">Reference proteome</keyword>
<evidence type="ECO:0000256" key="7">
    <source>
        <dbReference type="RuleBase" id="RU365095"/>
    </source>
</evidence>
<proteinExistence type="inferred from homology"/>
<dbReference type="InterPro" id="IPR005900">
    <property type="entry name" value="6-phosphogluconolactonase_DevB"/>
</dbReference>
<evidence type="ECO:0000259" key="8">
    <source>
        <dbReference type="Pfam" id="PF01182"/>
    </source>
</evidence>
<evidence type="ECO:0000256" key="1">
    <source>
        <dbReference type="ARBA" id="ARBA00000832"/>
    </source>
</evidence>
<comment type="caution">
    <text evidence="9">The sequence shown here is derived from an EMBL/GenBank/DDBJ whole genome shotgun (WGS) entry which is preliminary data.</text>
</comment>
<name>A0ABV6RHP3_9GAMM</name>
<evidence type="ECO:0000313" key="9">
    <source>
        <dbReference type="EMBL" id="MFC0676507.1"/>
    </source>
</evidence>
<dbReference type="NCBIfam" id="TIGR01198">
    <property type="entry name" value="pgl"/>
    <property type="match status" value="1"/>
</dbReference>
<comment type="catalytic activity">
    <reaction evidence="1 7">
        <text>6-phospho-D-glucono-1,5-lactone + H2O = 6-phospho-D-gluconate + H(+)</text>
        <dbReference type="Rhea" id="RHEA:12556"/>
        <dbReference type="ChEBI" id="CHEBI:15377"/>
        <dbReference type="ChEBI" id="CHEBI:15378"/>
        <dbReference type="ChEBI" id="CHEBI:57955"/>
        <dbReference type="ChEBI" id="CHEBI:58759"/>
        <dbReference type="EC" id="3.1.1.31"/>
    </reaction>
</comment>
<dbReference type="EMBL" id="JBHLTG010000001">
    <property type="protein sequence ID" value="MFC0676507.1"/>
    <property type="molecule type" value="Genomic_DNA"/>
</dbReference>
<keyword evidence="7 9" id="KW-0378">Hydrolase</keyword>
<dbReference type="Pfam" id="PF01182">
    <property type="entry name" value="Glucosamine_iso"/>
    <property type="match status" value="1"/>
</dbReference>
<reference evidence="9 10" key="1">
    <citation type="submission" date="2024-09" db="EMBL/GenBank/DDBJ databases">
        <authorList>
            <person name="Sun Q."/>
            <person name="Mori K."/>
        </authorList>
    </citation>
    <scope>NUCLEOTIDE SEQUENCE [LARGE SCALE GENOMIC DNA]</scope>
    <source>
        <strain evidence="9 10">KCTC 23076</strain>
    </source>
</reference>
<comment type="similarity">
    <text evidence="4 7">Belongs to the glucosamine/galactosamine-6-phosphate isomerase family. 6-phosphogluconolactonase subfamily.</text>
</comment>
<organism evidence="9 10">
    <name type="scientific">Lysobacter korlensis</name>
    <dbReference type="NCBI Taxonomy" id="553636"/>
    <lineage>
        <taxon>Bacteria</taxon>
        <taxon>Pseudomonadati</taxon>
        <taxon>Pseudomonadota</taxon>
        <taxon>Gammaproteobacteria</taxon>
        <taxon>Lysobacterales</taxon>
        <taxon>Lysobacteraceae</taxon>
        <taxon>Lysobacter</taxon>
    </lineage>
</organism>
<gene>
    <name evidence="7 9" type="primary">pgl</name>
    <name evidence="9" type="ORF">ACFFGH_01405</name>
</gene>
<comment type="function">
    <text evidence="2 7">Hydrolysis of 6-phosphogluconolactone to 6-phosphogluconate.</text>
</comment>
<dbReference type="InterPro" id="IPR039104">
    <property type="entry name" value="6PGL"/>
</dbReference>
<dbReference type="CDD" id="cd01400">
    <property type="entry name" value="6PGL"/>
    <property type="match status" value="1"/>
</dbReference>
<comment type="pathway">
    <text evidence="3 7">Carbohydrate degradation; pentose phosphate pathway; D-ribulose 5-phosphate from D-glucose 6-phosphate (oxidative stage): step 2/3.</text>
</comment>
<dbReference type="InterPro" id="IPR006148">
    <property type="entry name" value="Glc/Gal-6P_isomerase"/>
</dbReference>
<dbReference type="Gene3D" id="3.40.50.1360">
    <property type="match status" value="1"/>
</dbReference>
<accession>A0ABV6RHP3</accession>
<evidence type="ECO:0000256" key="6">
    <source>
        <dbReference type="ARBA" id="ARBA00020337"/>
    </source>
</evidence>
<sequence>MTGSTDPRSTGARATPEWHEYSSAERLGAGLAEKLAAICVDALNERALAWLALAGGRTPLPAYRHLAGMPGIDWGRVVAVPTDERCVPHEHPACNLSELGNALHDANGISIITLTRPDGDAEASAMFAQRELNARAQPFDAVVLGMGADAHTASLFPGAAQLAAALDLQTHEDALRIDPDPLPPEAPFARITLTAKRLLRTRELHVVITGDAKRGVLERALASGDVHAHPIAIVLQAPQAHLHLHWSP</sequence>
<dbReference type="RefSeq" id="WP_386664185.1">
    <property type="nucleotide sequence ID" value="NZ_JBHLTG010000001.1"/>
</dbReference>
<dbReference type="SUPFAM" id="SSF100950">
    <property type="entry name" value="NagB/RpiA/CoA transferase-like"/>
    <property type="match status" value="1"/>
</dbReference>